<evidence type="ECO:0000256" key="1">
    <source>
        <dbReference type="ARBA" id="ARBA00005614"/>
    </source>
</evidence>
<feature type="active site" evidence="8">
    <location>
        <position position="546"/>
    </location>
</feature>
<comment type="catalytic activity">
    <reaction evidence="7 8">
        <text>an acyl phosphate + H2O = a carboxylate + phosphate + H(+)</text>
        <dbReference type="Rhea" id="RHEA:14965"/>
        <dbReference type="ChEBI" id="CHEBI:15377"/>
        <dbReference type="ChEBI" id="CHEBI:15378"/>
        <dbReference type="ChEBI" id="CHEBI:29067"/>
        <dbReference type="ChEBI" id="CHEBI:43474"/>
        <dbReference type="ChEBI" id="CHEBI:59918"/>
        <dbReference type="EC" id="3.6.1.7"/>
    </reaction>
</comment>
<dbReference type="GO" id="GO:0046872">
    <property type="term" value="F:metal ion binding"/>
    <property type="evidence" value="ECO:0007669"/>
    <property type="project" value="UniProtKB-KW"/>
</dbReference>
<reference evidence="11 12" key="1">
    <citation type="journal article" date="2018" name="Sci. Rep.">
        <title>Genomic signatures of local adaptation to the degree of environmental predictability in rotifers.</title>
        <authorList>
            <person name="Franch-Gras L."/>
            <person name="Hahn C."/>
            <person name="Garcia-Roger E.M."/>
            <person name="Carmona M.J."/>
            <person name="Serra M."/>
            <person name="Gomez A."/>
        </authorList>
    </citation>
    <scope>NUCLEOTIDE SEQUENCE [LARGE SCALE GENOMIC DNA]</scope>
    <source>
        <strain evidence="11">HYR1</strain>
    </source>
</reference>
<dbReference type="PANTHER" id="PTHR12103">
    <property type="entry name" value="5'-NUCLEOTIDASE DOMAIN-CONTAINING"/>
    <property type="match status" value="1"/>
</dbReference>
<evidence type="ECO:0000256" key="5">
    <source>
        <dbReference type="ARBA" id="ARBA00022801"/>
    </source>
</evidence>
<dbReference type="InterPro" id="IPR036412">
    <property type="entry name" value="HAD-like_sf"/>
</dbReference>
<dbReference type="EC" id="3.6.1.7" evidence="3 8"/>
<dbReference type="PROSITE" id="PS00150">
    <property type="entry name" value="ACYLPHOSPHATASE_1"/>
    <property type="match status" value="1"/>
</dbReference>
<keyword evidence="6" id="KW-0460">Magnesium</keyword>
<keyword evidence="4" id="KW-0479">Metal-binding</keyword>
<evidence type="ECO:0000313" key="11">
    <source>
        <dbReference type="EMBL" id="RNA34384.1"/>
    </source>
</evidence>
<evidence type="ECO:0000256" key="9">
    <source>
        <dbReference type="RuleBase" id="RU004168"/>
    </source>
</evidence>
<dbReference type="PANTHER" id="PTHR12103:SF12">
    <property type="entry name" value="FI20020P1"/>
    <property type="match status" value="1"/>
</dbReference>
<dbReference type="PROSITE" id="PS00151">
    <property type="entry name" value="ACYLPHOSPHATASE_2"/>
    <property type="match status" value="1"/>
</dbReference>
<dbReference type="InterPro" id="IPR023214">
    <property type="entry name" value="HAD_sf"/>
</dbReference>
<evidence type="ECO:0000256" key="8">
    <source>
        <dbReference type="PROSITE-ProRule" id="PRU00520"/>
    </source>
</evidence>
<dbReference type="PROSITE" id="PS51160">
    <property type="entry name" value="ACYLPHOSPHATASE_3"/>
    <property type="match status" value="1"/>
</dbReference>
<keyword evidence="5 8" id="KW-0378">Hydrolase</keyword>
<evidence type="ECO:0000256" key="6">
    <source>
        <dbReference type="ARBA" id="ARBA00022842"/>
    </source>
</evidence>
<dbReference type="FunFam" id="3.30.70.100:FF:000011">
    <property type="entry name" value="Acylphosphatase"/>
    <property type="match status" value="1"/>
</dbReference>
<dbReference type="SUPFAM" id="SSF54975">
    <property type="entry name" value="Acylphosphatase/BLUF domain-like"/>
    <property type="match status" value="1"/>
</dbReference>
<dbReference type="GO" id="GO:0003998">
    <property type="term" value="F:acylphosphatase activity"/>
    <property type="evidence" value="ECO:0007669"/>
    <property type="project" value="UniProtKB-EC"/>
</dbReference>
<dbReference type="PRINTS" id="PR00112">
    <property type="entry name" value="ACYLPHPHTASE"/>
</dbReference>
<accession>A0A3M7SEY4</accession>
<sequence>MKLLRLLEWRGTTKHWYSTQTSKQILLLKYENLKNKCLKIEAFDEKINPKGVFTNNEICLQDIDVYGFDYDYTLAYYNVSLYRLIFDLAKDYLIVHHKYPAGLKNVDYLPHFPIRGLHLDIKKGWLMKIDSYHNLQLGTVYHGMNEISNFEVIKNYGGRRFNVEDIGFSQSSPNFHHFVDLFCLPQICLLACTFQYMLDKGIKYQPEYIFQDVHDSVNSIHRNFSLHRSIVQSIDDYLLPIRDENSKLKEFLSRLQKNGKKVFLITNSPFWFVNFGMQSLCGEDWSKMFDLIICSARKPQFFNSRSKPFRRFNIKTNSKSWDTVSELNRHEVYYEGNFYQMLKATGWQSNKCLYFGDHIYGDLEQPFLKFGLRTGAIINEVEHEVKVLNSVDYQRTVAWLNNLEDLLEQSMFLTDSSWDGLPNIQEIRAFWLQERNDLRLKIKQSFNPYFGSIFRANNNPSFFSRRLSRFADIYTSNVSNLLNYPIDSHFIPRRIDLAHEQLIIMAAAKKLMSLDYEIFGKVQGVFFRKYTQQEGKKLSLVGWVMNTPKGTVVGQVQGREDAVKKMKDWLQKSGSPKSRIDKAEFKNERFLDQLEFSTFDVRK</sequence>
<dbReference type="STRING" id="10195.A0A3M7SEY4"/>
<dbReference type="InterPro" id="IPR020456">
    <property type="entry name" value="Acylphosphatase"/>
</dbReference>
<evidence type="ECO:0000256" key="3">
    <source>
        <dbReference type="ARBA" id="ARBA00012150"/>
    </source>
</evidence>
<name>A0A3M7SEY4_BRAPC</name>
<feature type="active site" evidence="8">
    <location>
        <position position="528"/>
    </location>
</feature>
<dbReference type="NCBIfam" id="TIGR02244">
    <property type="entry name" value="HAD-IG-Ncltidse"/>
    <property type="match status" value="1"/>
</dbReference>
<comment type="similarity">
    <text evidence="1 9">Belongs to the acylphosphatase family.</text>
</comment>
<dbReference type="OrthoDB" id="409330at2759"/>
<comment type="caution">
    <text evidence="11">The sequence shown here is derived from an EMBL/GenBank/DDBJ whole genome shotgun (WGS) entry which is preliminary data.</text>
</comment>
<dbReference type="InterPro" id="IPR017968">
    <property type="entry name" value="Acylphosphatase_CS"/>
</dbReference>
<dbReference type="Pfam" id="PF00708">
    <property type="entry name" value="Acylphosphatase"/>
    <property type="match status" value="1"/>
</dbReference>
<evidence type="ECO:0000256" key="7">
    <source>
        <dbReference type="ARBA" id="ARBA00047645"/>
    </source>
</evidence>
<evidence type="ECO:0000259" key="10">
    <source>
        <dbReference type="PROSITE" id="PS51160"/>
    </source>
</evidence>
<proteinExistence type="inferred from homology"/>
<dbReference type="Proteomes" id="UP000276133">
    <property type="component" value="Unassembled WGS sequence"/>
</dbReference>
<dbReference type="InterPro" id="IPR008380">
    <property type="entry name" value="HAD-SF_hydro_IG_5-nucl"/>
</dbReference>
<dbReference type="Gene3D" id="3.40.50.1000">
    <property type="entry name" value="HAD superfamily/HAD-like"/>
    <property type="match status" value="1"/>
</dbReference>
<protein>
    <recommendedName>
        <fullName evidence="3 8">acylphosphatase</fullName>
        <ecNumber evidence="3 8">3.6.1.7</ecNumber>
    </recommendedName>
</protein>
<dbReference type="InterPro" id="IPR036046">
    <property type="entry name" value="Acylphosphatase-like_dom_sf"/>
</dbReference>
<dbReference type="Gene3D" id="3.30.70.100">
    <property type="match status" value="1"/>
</dbReference>
<organism evidence="11 12">
    <name type="scientific">Brachionus plicatilis</name>
    <name type="common">Marine rotifer</name>
    <name type="synonym">Brachionus muelleri</name>
    <dbReference type="NCBI Taxonomy" id="10195"/>
    <lineage>
        <taxon>Eukaryota</taxon>
        <taxon>Metazoa</taxon>
        <taxon>Spiralia</taxon>
        <taxon>Gnathifera</taxon>
        <taxon>Rotifera</taxon>
        <taxon>Eurotatoria</taxon>
        <taxon>Monogononta</taxon>
        <taxon>Pseudotrocha</taxon>
        <taxon>Ploima</taxon>
        <taxon>Brachionidae</taxon>
        <taxon>Brachionus</taxon>
    </lineage>
</organism>
<dbReference type="AlphaFoldDB" id="A0A3M7SEY4"/>
<dbReference type="Pfam" id="PF05761">
    <property type="entry name" value="5_nucleotid"/>
    <property type="match status" value="1"/>
</dbReference>
<evidence type="ECO:0000313" key="12">
    <source>
        <dbReference type="Proteomes" id="UP000276133"/>
    </source>
</evidence>
<gene>
    <name evidence="11" type="ORF">BpHYR1_042165</name>
</gene>
<dbReference type="GO" id="GO:0008253">
    <property type="term" value="F:5'-nucleotidase activity"/>
    <property type="evidence" value="ECO:0007669"/>
    <property type="project" value="TreeGrafter"/>
</dbReference>
<comment type="similarity">
    <text evidence="2">Belongs to the 5'(3')-deoxyribonucleotidase family.</text>
</comment>
<keyword evidence="12" id="KW-1185">Reference proteome</keyword>
<evidence type="ECO:0000256" key="4">
    <source>
        <dbReference type="ARBA" id="ARBA00022723"/>
    </source>
</evidence>
<dbReference type="SUPFAM" id="SSF56784">
    <property type="entry name" value="HAD-like"/>
    <property type="match status" value="1"/>
</dbReference>
<dbReference type="EMBL" id="REGN01001486">
    <property type="protein sequence ID" value="RNA34384.1"/>
    <property type="molecule type" value="Genomic_DNA"/>
</dbReference>
<feature type="domain" description="Acylphosphatase-like" evidence="10">
    <location>
        <begin position="513"/>
        <end position="603"/>
    </location>
</feature>
<dbReference type="InterPro" id="IPR001792">
    <property type="entry name" value="Acylphosphatase-like_dom"/>
</dbReference>
<evidence type="ECO:0000256" key="2">
    <source>
        <dbReference type="ARBA" id="ARBA00009589"/>
    </source>
</evidence>